<dbReference type="SMART" id="SM00382">
    <property type="entry name" value="AAA"/>
    <property type="match status" value="1"/>
</dbReference>
<protein>
    <submittedName>
        <fullName evidence="10">Ribose/galactose ABC transporter ATP-binding protein</fullName>
    </submittedName>
</protein>
<evidence type="ECO:0000256" key="1">
    <source>
        <dbReference type="ARBA" id="ARBA00004202"/>
    </source>
</evidence>
<dbReference type="EMBL" id="CP024965">
    <property type="protein sequence ID" value="ATZ18403.1"/>
    <property type="molecule type" value="Genomic_DNA"/>
</dbReference>
<comment type="subcellular location">
    <subcellularLocation>
        <location evidence="1">Cell membrane</location>
        <topology evidence="1">Peripheral membrane protein</topology>
    </subcellularLocation>
</comment>
<dbReference type="Pfam" id="PF00005">
    <property type="entry name" value="ABC_tran"/>
    <property type="match status" value="2"/>
</dbReference>
<dbReference type="RefSeq" id="WP_024863640.1">
    <property type="nucleotide sequence ID" value="NZ_CP024965.1"/>
</dbReference>
<keyword evidence="8" id="KW-0472">Membrane</keyword>
<dbReference type="FunFam" id="3.40.50.300:FF:000127">
    <property type="entry name" value="Ribose import ATP-binding protein RbsA"/>
    <property type="match status" value="1"/>
</dbReference>
<name>A0A2K8P0I2_9MOLU</name>
<gene>
    <name evidence="10" type="ORF">ESOMN_v1c00170</name>
</gene>
<proteinExistence type="predicted"/>
<feature type="domain" description="ABC transporter" evidence="9">
    <location>
        <begin position="270"/>
        <end position="517"/>
    </location>
</feature>
<evidence type="ECO:0000259" key="9">
    <source>
        <dbReference type="PROSITE" id="PS50893"/>
    </source>
</evidence>
<accession>A0A2K8P0I2</accession>
<reference evidence="10 11" key="1">
    <citation type="submission" date="2017-11" db="EMBL/GenBank/DDBJ databases">
        <title>Genome sequence of Entomoplasma somnilux PYAN-1 (ATCC 49194).</title>
        <authorList>
            <person name="Lo W.-S."/>
            <person name="Gasparich G.E."/>
            <person name="Kuo C.-H."/>
        </authorList>
    </citation>
    <scope>NUCLEOTIDE SEQUENCE [LARGE SCALE GENOMIC DNA]</scope>
    <source>
        <strain evidence="10 11">PYAN-1</strain>
    </source>
</reference>
<keyword evidence="7" id="KW-1278">Translocase</keyword>
<evidence type="ECO:0000256" key="4">
    <source>
        <dbReference type="ARBA" id="ARBA00022737"/>
    </source>
</evidence>
<dbReference type="InterPro" id="IPR003593">
    <property type="entry name" value="AAA+_ATPase"/>
</dbReference>
<keyword evidence="5" id="KW-0547">Nucleotide-binding</keyword>
<dbReference type="Gene3D" id="3.40.50.300">
    <property type="entry name" value="P-loop containing nucleotide triphosphate hydrolases"/>
    <property type="match status" value="2"/>
</dbReference>
<evidence type="ECO:0000256" key="2">
    <source>
        <dbReference type="ARBA" id="ARBA00022448"/>
    </source>
</evidence>
<keyword evidence="2" id="KW-0813">Transport</keyword>
<keyword evidence="11" id="KW-1185">Reference proteome</keyword>
<dbReference type="GO" id="GO:0005886">
    <property type="term" value="C:plasma membrane"/>
    <property type="evidence" value="ECO:0007669"/>
    <property type="project" value="UniProtKB-SubCell"/>
</dbReference>
<sequence length="523" mass="57408">MPLKSKKYNSEYAIEMEKITKSFLGGSIIANKDVDISVKRGEIHALVGENGAGKSTLMSILFGLYQPTSGIIKVNGKEVVITNPIKANKLGIGMVHQHFKLVDVNTVWENIALGSEITTAGFILNKNKIKTELTEIMNKYNLHVDLEAKIEKISVGMQQRVEILKILYRKADILVFDEPTAVLTPQQIDGLLNVMLDLKKDGKTIIFISHKIDEIKRVADTATVIRRGKKIVDINVSDVKGNEIAEAMVGRKLVEIKNPHTKPLTNVPLLEVLNLTVKKASNPKINGLETFNLVVRPGEIVAVAGVEGNGQKELVEAITGLSKATSGGVLFKEINVLDGNIAQRYDLGMSHIPEDRHKYGMLLDFTVQDNIVSQEINKIPFSKFGIINKRAISRYAQSVIKDFDVRGSRNGSAIARGLSGGNQQKVVVGREMRKEHDLLVVVQPTRGLDIGAIEYIHSEILKEKAEGKGILLVSYELNEVMALADRIVVLNDGKLVGEIAGADAKKEYIGALMAGQKMEGVKK</sequence>
<dbReference type="SUPFAM" id="SSF52540">
    <property type="entry name" value="P-loop containing nucleoside triphosphate hydrolases"/>
    <property type="match status" value="2"/>
</dbReference>
<evidence type="ECO:0000256" key="6">
    <source>
        <dbReference type="ARBA" id="ARBA00022840"/>
    </source>
</evidence>
<evidence type="ECO:0000256" key="5">
    <source>
        <dbReference type="ARBA" id="ARBA00022741"/>
    </source>
</evidence>
<dbReference type="CDD" id="cd03215">
    <property type="entry name" value="ABC_Carb_Monos_II"/>
    <property type="match status" value="1"/>
</dbReference>
<dbReference type="GO" id="GO:0016887">
    <property type="term" value="F:ATP hydrolysis activity"/>
    <property type="evidence" value="ECO:0007669"/>
    <property type="project" value="InterPro"/>
</dbReference>
<keyword evidence="3" id="KW-1003">Cell membrane</keyword>
<dbReference type="InterPro" id="IPR017871">
    <property type="entry name" value="ABC_transporter-like_CS"/>
</dbReference>
<keyword evidence="4" id="KW-0677">Repeat</keyword>
<dbReference type="CDD" id="cd03216">
    <property type="entry name" value="ABC_Carb_Monos_I"/>
    <property type="match status" value="1"/>
</dbReference>
<dbReference type="InterPro" id="IPR050107">
    <property type="entry name" value="ABC_carbohydrate_import_ATPase"/>
</dbReference>
<dbReference type="InterPro" id="IPR003439">
    <property type="entry name" value="ABC_transporter-like_ATP-bd"/>
</dbReference>
<dbReference type="KEGG" id="esx:ESOMN_v1c00170"/>
<evidence type="ECO:0000256" key="8">
    <source>
        <dbReference type="ARBA" id="ARBA00023136"/>
    </source>
</evidence>
<dbReference type="PROSITE" id="PS50893">
    <property type="entry name" value="ABC_TRANSPORTER_2"/>
    <property type="match status" value="2"/>
</dbReference>
<evidence type="ECO:0000313" key="11">
    <source>
        <dbReference type="Proteomes" id="UP000232230"/>
    </source>
</evidence>
<dbReference type="GO" id="GO:0005524">
    <property type="term" value="F:ATP binding"/>
    <property type="evidence" value="ECO:0007669"/>
    <property type="project" value="UniProtKB-KW"/>
</dbReference>
<evidence type="ECO:0000313" key="10">
    <source>
        <dbReference type="EMBL" id="ATZ18403.1"/>
    </source>
</evidence>
<organism evidence="10 11">
    <name type="scientific">Williamsoniiplasma somnilux</name>
    <dbReference type="NCBI Taxonomy" id="215578"/>
    <lineage>
        <taxon>Bacteria</taxon>
        <taxon>Bacillati</taxon>
        <taxon>Mycoplasmatota</taxon>
        <taxon>Mollicutes</taxon>
        <taxon>Entomoplasmatales</taxon>
        <taxon>Williamsoniiplasma</taxon>
    </lineage>
</organism>
<dbReference type="PROSITE" id="PS00211">
    <property type="entry name" value="ABC_TRANSPORTER_1"/>
    <property type="match status" value="2"/>
</dbReference>
<evidence type="ECO:0000256" key="7">
    <source>
        <dbReference type="ARBA" id="ARBA00022967"/>
    </source>
</evidence>
<dbReference type="AlphaFoldDB" id="A0A2K8P0I2"/>
<evidence type="ECO:0000256" key="3">
    <source>
        <dbReference type="ARBA" id="ARBA00022475"/>
    </source>
</evidence>
<dbReference type="InterPro" id="IPR027417">
    <property type="entry name" value="P-loop_NTPase"/>
</dbReference>
<dbReference type="PANTHER" id="PTHR43790:SF4">
    <property type="entry name" value="GUANOSINE IMPORT ATP-BINDING PROTEIN NUPO"/>
    <property type="match status" value="1"/>
</dbReference>
<dbReference type="Proteomes" id="UP000232230">
    <property type="component" value="Chromosome"/>
</dbReference>
<keyword evidence="6 10" id="KW-0067">ATP-binding</keyword>
<feature type="domain" description="ABC transporter" evidence="9">
    <location>
        <begin position="14"/>
        <end position="252"/>
    </location>
</feature>
<dbReference type="PANTHER" id="PTHR43790">
    <property type="entry name" value="CARBOHYDRATE TRANSPORT ATP-BINDING PROTEIN MG119-RELATED"/>
    <property type="match status" value="1"/>
</dbReference>